<dbReference type="PROSITE" id="PS50112">
    <property type="entry name" value="PAS"/>
    <property type="match status" value="1"/>
</dbReference>
<evidence type="ECO:0000313" key="8">
    <source>
        <dbReference type="EMBL" id="AML76671.1"/>
    </source>
</evidence>
<keyword evidence="4" id="KW-0288">FMN</keyword>
<reference evidence="8" key="1">
    <citation type="journal article" date="2016" name="Proc. Natl. Acad. Sci. U.S.A.">
        <title>Functional and topological diversity of LOV domain photoreceptors.</title>
        <authorList>
            <person name="Glantz S.T."/>
            <person name="Carpenter E.J."/>
            <person name="Melkonian M."/>
            <person name="Gardner K.H."/>
            <person name="Boyden E.S."/>
            <person name="Wong G.K."/>
            <person name="Chow B.Y."/>
        </authorList>
    </citation>
    <scope>NUCLEOTIDE SEQUENCE</scope>
    <source>
        <strain evidence="8">CQPW_2020874</strain>
    </source>
</reference>
<dbReference type="PANTHER" id="PTHR47429">
    <property type="entry name" value="PROTEIN TWIN LOV 1"/>
    <property type="match status" value="1"/>
</dbReference>
<dbReference type="EMBL" id="KU698546">
    <property type="protein sequence ID" value="AML76671.1"/>
    <property type="molecule type" value="mRNA"/>
</dbReference>
<dbReference type="InterPro" id="IPR000014">
    <property type="entry name" value="PAS"/>
</dbReference>
<evidence type="ECO:0000256" key="3">
    <source>
        <dbReference type="ARBA" id="ARBA00022630"/>
    </source>
</evidence>
<name>A0A126WWK6_9MONI</name>
<evidence type="ECO:0000256" key="5">
    <source>
        <dbReference type="ARBA" id="ARBA00022991"/>
    </source>
</evidence>
<evidence type="ECO:0000256" key="4">
    <source>
        <dbReference type="ARBA" id="ARBA00022643"/>
    </source>
</evidence>
<dbReference type="GO" id="GO:0005634">
    <property type="term" value="C:nucleus"/>
    <property type="evidence" value="ECO:0007669"/>
    <property type="project" value="TreeGrafter"/>
</dbReference>
<keyword evidence="3" id="KW-0285">Flavoprotein</keyword>
<feature type="domain" description="PAS" evidence="7">
    <location>
        <begin position="23"/>
        <end position="45"/>
    </location>
</feature>
<dbReference type="CDD" id="cd00130">
    <property type="entry name" value="PAS"/>
    <property type="match status" value="1"/>
</dbReference>
<keyword evidence="6" id="KW-0675">Receptor</keyword>
<keyword evidence="5" id="KW-0157">Chromophore</keyword>
<dbReference type="InterPro" id="IPR035965">
    <property type="entry name" value="PAS-like_dom_sf"/>
</dbReference>
<accession>A0A126WWK6</accession>
<dbReference type="PANTHER" id="PTHR47429:SF2">
    <property type="entry name" value="PROTEIN TWIN LOV 1"/>
    <property type="match status" value="1"/>
</dbReference>
<sequence>MLSLTKVQQSFVLTTPHLPNTPVVHASDLFLQLTGYTREEVIGQNCRFLQGPDTEPTAIQLISESLLAVRPCTVRILNYRKDKSPFWNLLHIAPVRSAGGKVAFYVGVQLHANLVEDESSGGITPHMKQLGAVGAIRVAVRSLHGEGLRRAHKRADL</sequence>
<evidence type="ECO:0000256" key="6">
    <source>
        <dbReference type="ARBA" id="ARBA00023170"/>
    </source>
</evidence>
<dbReference type="AlphaFoldDB" id="A0A126WWK6"/>
<keyword evidence="1" id="KW-0600">Photoreceptor protein</keyword>
<proteinExistence type="evidence at transcript level"/>
<organism evidence="8">
    <name type="scientific">Anemia tomentosa</name>
    <dbReference type="NCBI Taxonomy" id="148559"/>
    <lineage>
        <taxon>Eukaryota</taxon>
        <taxon>Viridiplantae</taxon>
        <taxon>Streptophyta</taxon>
        <taxon>Embryophyta</taxon>
        <taxon>Tracheophyta</taxon>
        <taxon>Polypodiopsida</taxon>
        <taxon>Polypodiidae</taxon>
        <taxon>Schizaeales</taxon>
        <taxon>Anemiaceae</taxon>
        <taxon>Anemia</taxon>
    </lineage>
</organism>
<dbReference type="Gene3D" id="3.30.450.20">
    <property type="entry name" value="PAS domain"/>
    <property type="match status" value="1"/>
</dbReference>
<dbReference type="NCBIfam" id="TIGR00229">
    <property type="entry name" value="sensory_box"/>
    <property type="match status" value="1"/>
</dbReference>
<protein>
    <submittedName>
        <fullName evidence="8">Putative LOV domain-containing protein</fullName>
    </submittedName>
</protein>
<evidence type="ECO:0000259" key="7">
    <source>
        <dbReference type="PROSITE" id="PS50112"/>
    </source>
</evidence>
<evidence type="ECO:0000256" key="1">
    <source>
        <dbReference type="ARBA" id="ARBA00022543"/>
    </source>
</evidence>
<evidence type="ECO:0000256" key="2">
    <source>
        <dbReference type="ARBA" id="ARBA00022606"/>
    </source>
</evidence>
<dbReference type="Pfam" id="PF13426">
    <property type="entry name" value="PAS_9"/>
    <property type="match status" value="1"/>
</dbReference>
<dbReference type="SUPFAM" id="SSF55785">
    <property type="entry name" value="PYP-like sensor domain (PAS domain)"/>
    <property type="match status" value="1"/>
</dbReference>
<keyword evidence="2" id="KW-0716">Sensory transduction</keyword>
<dbReference type="GO" id="GO:0009881">
    <property type="term" value="F:photoreceptor activity"/>
    <property type="evidence" value="ECO:0007669"/>
    <property type="project" value="UniProtKB-KW"/>
</dbReference>